<comment type="similarity">
    <text evidence="1">Belongs to the TTC39 family.</text>
</comment>
<protein>
    <submittedName>
        <fullName evidence="4">Tetratricopeptide repeat protein 39C</fullName>
    </submittedName>
</protein>
<sequence length="613" mass="69110">MANGTPQIQLPPGFDDHTLALEGVTLILNNGFNEAEVLFNKFSESSPLMSAGASFVCFMRGLMSFEEEKLEKAVVALKSTQKLCNSAEEDLIDAFKKKFKKKGPEKTPLTKVEILQRRVIVADCYLYVALIHFIKQDLTSYIKGGWNLRKAWKIYEKCHQQIREMLESRHLDCLAPTSVGFVNNGSAGNGHLTTEDLKLSGSSSSLNSSDTEEKSDIFDELAGDLKAFTVEDMKSGPDDMLLRLYGAVCFGYGAFNLCVSLVPQNLLRLVNMMGFCGDRDIGVKSLEVACGSRDMKAPMAMLCLLWYHTVVRPFFAVDGNSSDAGLPEAEQLLKENEVKYPKSSLVLFFKGRVLRCKCNIVEALTALQESYNQAADQRELQLLCAYEIGWCCIMQLDWERALTNITRLKEESKWSVCYYAYLTGLLHGVVGRMKECQEIMGEVPKLLKRKNNQLEAYVVRKAKVFQKIPPTQDHVTLLIFEIVYLWRAFPNCEKASLGKMMAECQAVTNPCLNGLKLLLMGSIHKTLGDVTKAMNCFQQAIQVTERDMEDGHFAPFACYELATTLIESTDCRARGLELLKHCKENFAGYDFENRLQMRIHATELRIKQEENNQ</sequence>
<dbReference type="InterPro" id="IPR019412">
    <property type="entry name" value="IML2/TPR_39"/>
</dbReference>
<organism evidence="4">
    <name type="scientific">Phallusia mammillata</name>
    <dbReference type="NCBI Taxonomy" id="59560"/>
    <lineage>
        <taxon>Eukaryota</taxon>
        <taxon>Metazoa</taxon>
        <taxon>Chordata</taxon>
        <taxon>Tunicata</taxon>
        <taxon>Ascidiacea</taxon>
        <taxon>Phlebobranchia</taxon>
        <taxon>Ascidiidae</taxon>
        <taxon>Phallusia</taxon>
    </lineage>
</organism>
<dbReference type="PANTHER" id="PTHR31859">
    <property type="entry name" value="TETRATRICOPEPTIDE REPEAT PROTEIN 39 FAMILY MEMBER"/>
    <property type="match status" value="1"/>
</dbReference>
<evidence type="ECO:0000256" key="1">
    <source>
        <dbReference type="ARBA" id="ARBA00006400"/>
    </source>
</evidence>
<dbReference type="AlphaFoldDB" id="A0A6F9DWE6"/>
<feature type="repeat" description="TPR" evidence="3">
    <location>
        <begin position="514"/>
        <end position="547"/>
    </location>
</feature>
<proteinExistence type="evidence at transcript level"/>
<dbReference type="InterPro" id="IPR011990">
    <property type="entry name" value="TPR-like_helical_dom_sf"/>
</dbReference>
<dbReference type="Pfam" id="PF10300">
    <property type="entry name" value="Iml2-TPR_39"/>
    <property type="match status" value="1"/>
</dbReference>
<dbReference type="Gene3D" id="1.25.40.10">
    <property type="entry name" value="Tetratricopeptide repeat domain"/>
    <property type="match status" value="1"/>
</dbReference>
<dbReference type="SMART" id="SM00028">
    <property type="entry name" value="TPR"/>
    <property type="match status" value="3"/>
</dbReference>
<dbReference type="InterPro" id="IPR019734">
    <property type="entry name" value="TPR_rpt"/>
</dbReference>
<evidence type="ECO:0000256" key="3">
    <source>
        <dbReference type="PROSITE-ProRule" id="PRU00339"/>
    </source>
</evidence>
<evidence type="ECO:0000256" key="2">
    <source>
        <dbReference type="ARBA" id="ARBA00022803"/>
    </source>
</evidence>
<dbReference type="EMBL" id="LR791481">
    <property type="protein sequence ID" value="CAB3267343.1"/>
    <property type="molecule type" value="mRNA"/>
</dbReference>
<dbReference type="GO" id="GO:0060271">
    <property type="term" value="P:cilium assembly"/>
    <property type="evidence" value="ECO:0007669"/>
    <property type="project" value="TreeGrafter"/>
</dbReference>
<name>A0A6F9DWE6_9ASCI</name>
<evidence type="ECO:0000313" key="4">
    <source>
        <dbReference type="EMBL" id="CAB3267343.1"/>
    </source>
</evidence>
<dbReference type="PROSITE" id="PS50005">
    <property type="entry name" value="TPR"/>
    <property type="match status" value="1"/>
</dbReference>
<gene>
    <name evidence="4" type="primary">Ttc39c</name>
</gene>
<reference evidence="4" key="1">
    <citation type="submission" date="2020-04" db="EMBL/GenBank/DDBJ databases">
        <authorList>
            <person name="Neveu A P."/>
        </authorList>
    </citation>
    <scope>NUCLEOTIDE SEQUENCE</scope>
    <source>
        <tissue evidence="4">Whole embryo</tissue>
    </source>
</reference>
<accession>A0A6F9DWE6</accession>
<dbReference type="PANTHER" id="PTHR31859:SF1">
    <property type="entry name" value="TETRATRICOPEPTIDE REPEAT PROTEIN 39C"/>
    <property type="match status" value="1"/>
</dbReference>
<dbReference type="SUPFAM" id="SSF48452">
    <property type="entry name" value="TPR-like"/>
    <property type="match status" value="2"/>
</dbReference>
<keyword evidence="2 3" id="KW-0802">TPR repeat</keyword>